<dbReference type="PANTHER" id="PTHR12169:SF6">
    <property type="entry name" value="AFG1-LIKE ATPASE"/>
    <property type="match status" value="1"/>
</dbReference>
<dbReference type="NCBIfam" id="NF040713">
    <property type="entry name" value="ZapE"/>
    <property type="match status" value="1"/>
</dbReference>
<sequence length="396" mass="45996">MKLTYQRLLDNRQLLDDPAQLAAVDALAALSRTLEYKHRQSLSGKIWDKIRRPRPVSGIYFHGRVGRGKTMLMDLFYQHLSIKQKKRIHFHRFMENVHRQLSVMPVCDNPLKRIAKCWSKDIRVLCFDEFFVSDIGDAMLISGLLKALFEHGVTLVATSNCRPEDLYRNGLQRERFVPTIDILYRQCRVMSVDGDKDHRLLPLALQRESVNRYRDYAYGGDEAASWLKKAFTRLGKQPSGAGEIEINHRFIPYKGQAERAECQQGIIWFDFNALCSGPRSQRDYISLANRFSVVLLEAVPQFVGERIQGVACGVEDGYRRRGKMLTQLQRLDDEARRFIALVDEFYDRKVRLIISAAVDIDDLYQGQELSFEFARCRSRLVEMQFIQYHTFARQSA</sequence>
<keyword evidence="3" id="KW-0131">Cell cycle</keyword>
<keyword evidence="1" id="KW-0547">Nucleotide-binding</keyword>
<dbReference type="Gene3D" id="3.40.50.300">
    <property type="entry name" value="P-loop containing nucleotide triphosphate hydrolases"/>
    <property type="match status" value="1"/>
</dbReference>
<protein>
    <submittedName>
        <fullName evidence="3">Cell division protein ZapE</fullName>
    </submittedName>
</protein>
<reference evidence="3 4" key="1">
    <citation type="journal article" date="2022" name="Mar. Drugs">
        <title>Bioassay-Guided Fractionation Leads to the Detection of Cholic Acid Generated by the Rare Thalassomonas sp.</title>
        <authorList>
            <person name="Pheiffer F."/>
            <person name="Schneider Y.K."/>
            <person name="Hansen E.H."/>
            <person name="Andersen J.H."/>
            <person name="Isaksson J."/>
            <person name="Busche T."/>
            <person name="R C."/>
            <person name="Kalinowski J."/>
            <person name="Zyl L.V."/>
            <person name="Trindade M."/>
        </authorList>
    </citation>
    <scope>NUCLEOTIDE SEQUENCE [LARGE SCALE GENOMIC DNA]</scope>
    <source>
        <strain evidence="3 4">A5K-61T</strain>
    </source>
</reference>
<proteinExistence type="predicted"/>
<dbReference type="InterPro" id="IPR027417">
    <property type="entry name" value="P-loop_NTPase"/>
</dbReference>
<organism evidence="3 4">
    <name type="scientific">Thalassomonas haliotis</name>
    <dbReference type="NCBI Taxonomy" id="485448"/>
    <lineage>
        <taxon>Bacteria</taxon>
        <taxon>Pseudomonadati</taxon>
        <taxon>Pseudomonadota</taxon>
        <taxon>Gammaproteobacteria</taxon>
        <taxon>Alteromonadales</taxon>
        <taxon>Colwelliaceae</taxon>
        <taxon>Thalassomonas</taxon>
    </lineage>
</organism>
<dbReference type="SUPFAM" id="SSF52540">
    <property type="entry name" value="P-loop containing nucleoside triphosphate hydrolases"/>
    <property type="match status" value="1"/>
</dbReference>
<keyword evidence="4" id="KW-1185">Reference proteome</keyword>
<accession>A0ABY7VAI2</accession>
<dbReference type="Pfam" id="PF03969">
    <property type="entry name" value="AFG1_ATPase"/>
    <property type="match status" value="2"/>
</dbReference>
<evidence type="ECO:0000256" key="1">
    <source>
        <dbReference type="ARBA" id="ARBA00022741"/>
    </source>
</evidence>
<dbReference type="EMBL" id="CP059693">
    <property type="protein sequence ID" value="WDE10546.1"/>
    <property type="molecule type" value="Genomic_DNA"/>
</dbReference>
<keyword evidence="3" id="KW-0132">Cell division</keyword>
<evidence type="ECO:0000256" key="2">
    <source>
        <dbReference type="ARBA" id="ARBA00022840"/>
    </source>
</evidence>
<dbReference type="GO" id="GO:0051301">
    <property type="term" value="P:cell division"/>
    <property type="evidence" value="ECO:0007669"/>
    <property type="project" value="UniProtKB-KW"/>
</dbReference>
<evidence type="ECO:0000313" key="3">
    <source>
        <dbReference type="EMBL" id="WDE10546.1"/>
    </source>
</evidence>
<dbReference type="RefSeq" id="WP_274050586.1">
    <property type="nucleotide sequence ID" value="NZ_CP059693.1"/>
</dbReference>
<keyword evidence="2" id="KW-0067">ATP-binding</keyword>
<evidence type="ECO:0000313" key="4">
    <source>
        <dbReference type="Proteomes" id="UP001215231"/>
    </source>
</evidence>
<dbReference type="Proteomes" id="UP001215231">
    <property type="component" value="Chromosome"/>
</dbReference>
<dbReference type="InterPro" id="IPR005654">
    <property type="entry name" value="ATPase_AFG1-like"/>
</dbReference>
<name>A0ABY7VAI2_9GAMM</name>
<dbReference type="PANTHER" id="PTHR12169">
    <property type="entry name" value="ATPASE N2B"/>
    <property type="match status" value="1"/>
</dbReference>
<gene>
    <name evidence="3" type="ORF">H3N35_20105</name>
</gene>